<evidence type="ECO:0000256" key="1">
    <source>
        <dbReference type="ARBA" id="ARBA00022723"/>
    </source>
</evidence>
<reference evidence="4 5" key="1">
    <citation type="submission" date="2023-08" db="EMBL/GenBank/DDBJ databases">
        <title>Implementing the SeqCode for naming new Mesorhizobium species isolated from Vachellia karroo root nodules.</title>
        <authorList>
            <person name="Van Lill M."/>
        </authorList>
    </citation>
    <scope>NUCLEOTIDE SEQUENCE [LARGE SCALE GENOMIC DNA]</scope>
    <source>
        <strain evidence="4 5">VK24D</strain>
    </source>
</reference>
<dbReference type="SUPFAM" id="SSF53649">
    <property type="entry name" value="Alkaline phosphatase-like"/>
    <property type="match status" value="1"/>
</dbReference>
<feature type="domain" description="Sulfatase N-terminal" evidence="3">
    <location>
        <begin position="5"/>
        <end position="388"/>
    </location>
</feature>
<dbReference type="PANTHER" id="PTHR45953:SF1">
    <property type="entry name" value="IDURONATE 2-SULFATASE"/>
    <property type="match status" value="1"/>
</dbReference>
<protein>
    <submittedName>
        <fullName evidence="4">Sulfatase-like hydrolase/transferase</fullName>
    </submittedName>
</protein>
<evidence type="ECO:0000256" key="2">
    <source>
        <dbReference type="ARBA" id="ARBA00022801"/>
    </source>
</evidence>
<dbReference type="Gene3D" id="3.40.720.10">
    <property type="entry name" value="Alkaline Phosphatase, subunit A"/>
    <property type="match status" value="1"/>
</dbReference>
<keyword evidence="1" id="KW-0479">Metal-binding</keyword>
<evidence type="ECO:0000313" key="4">
    <source>
        <dbReference type="EMBL" id="MDX8479593.1"/>
    </source>
</evidence>
<dbReference type="PANTHER" id="PTHR45953">
    <property type="entry name" value="IDURONATE 2-SULFATASE"/>
    <property type="match status" value="1"/>
</dbReference>
<name>A0ABU4XY18_9HYPH</name>
<proteinExistence type="predicted"/>
<dbReference type="InterPro" id="IPR017850">
    <property type="entry name" value="Alkaline_phosphatase_core_sf"/>
</dbReference>
<comment type="caution">
    <text evidence="4">The sequence shown here is derived from an EMBL/GenBank/DDBJ whole genome shotgun (WGS) entry which is preliminary data.</text>
</comment>
<dbReference type="EMBL" id="JAVIIW010000014">
    <property type="protein sequence ID" value="MDX8479593.1"/>
    <property type="molecule type" value="Genomic_DNA"/>
</dbReference>
<dbReference type="InterPro" id="IPR000917">
    <property type="entry name" value="Sulfatase_N"/>
</dbReference>
<gene>
    <name evidence="4" type="ORF">RFN28_14045</name>
</gene>
<sequence>MTSKRNVLFIMCDQLRFDYLSCAEHKSLKTPNIDRLAGRGVRFTNAYVQSTVCGPSRMSAYTGRYVRSHGSTHNGVPLRIGEPTLGDHLREVGVRCALIGKTHMRADEEGMERLGIARDSIIGVRVAECGFEPLERDDGLHPSTNYDPDPAYDSYLREHGFDAENPWEHWANSGEGANGENFNGWLLVHADKPARIPEEHSETPYMTRRAMRFIEEAEAKGEAWCAHLSYIKPHWPYIVPAPYHNMYGKADIQPPIRSEAERGSPNPIFEAFQQERYSKNFSRDEVRETVIPCYMVLIKQIDDQLGHLFDFMDKRGLFGKTLVVFTSDHGDYLGDHWLGEKYLFHDVAAKVPMIVYDPRPEADATRGTTSAALVEMIDLAPTFLDFFGGKAKPHSLEGRSLLPLTSGERQSLRNHAVSEYDYSGDAARLKLAMPVSGCKLYMITDGRFKLVHGEGVPPMFFDLGNDPGELRDLGREPSAAGDIERLRKALMRWLALPNNRITVPDEWLTDIDGKIGHFDPIVGSGVLIGYWDEAELAQQQEARRRWLARQGRK</sequence>
<dbReference type="RefSeq" id="WP_320287930.1">
    <property type="nucleotide sequence ID" value="NZ_JAVIIW010000014.1"/>
</dbReference>
<organism evidence="4 5">
    <name type="scientific">Mesorhizobium album</name>
    <dbReference type="NCBI Taxonomy" id="3072314"/>
    <lineage>
        <taxon>Bacteria</taxon>
        <taxon>Pseudomonadati</taxon>
        <taxon>Pseudomonadota</taxon>
        <taxon>Alphaproteobacteria</taxon>
        <taxon>Hyphomicrobiales</taxon>
        <taxon>Phyllobacteriaceae</taxon>
        <taxon>Mesorhizobium</taxon>
    </lineage>
</organism>
<accession>A0ABU4XY18</accession>
<dbReference type="Proteomes" id="UP001287059">
    <property type="component" value="Unassembled WGS sequence"/>
</dbReference>
<evidence type="ECO:0000259" key="3">
    <source>
        <dbReference type="Pfam" id="PF00884"/>
    </source>
</evidence>
<evidence type="ECO:0000313" key="5">
    <source>
        <dbReference type="Proteomes" id="UP001287059"/>
    </source>
</evidence>
<keyword evidence="5" id="KW-1185">Reference proteome</keyword>
<keyword evidence="2" id="KW-0378">Hydrolase</keyword>
<dbReference type="Pfam" id="PF00884">
    <property type="entry name" value="Sulfatase"/>
    <property type="match status" value="1"/>
</dbReference>